<organism evidence="6 7">
    <name type="scientific">Sorangium atrum</name>
    <dbReference type="NCBI Taxonomy" id="2995308"/>
    <lineage>
        <taxon>Bacteria</taxon>
        <taxon>Pseudomonadati</taxon>
        <taxon>Myxococcota</taxon>
        <taxon>Polyangia</taxon>
        <taxon>Polyangiales</taxon>
        <taxon>Polyangiaceae</taxon>
        <taxon>Sorangium</taxon>
    </lineage>
</organism>
<comment type="similarity">
    <text evidence="2">Belongs to the HAD-like hydrolase superfamily. CbbY/CbbZ/Gph/YieH family.</text>
</comment>
<dbReference type="Proteomes" id="UP001217485">
    <property type="component" value="Unassembled WGS sequence"/>
</dbReference>
<comment type="cofactor">
    <cofactor evidence="1">
        <name>Mg(2+)</name>
        <dbReference type="ChEBI" id="CHEBI:18420"/>
    </cofactor>
</comment>
<name>A0ABT5BZJ9_9BACT</name>
<keyword evidence="4" id="KW-0460">Magnesium</keyword>
<evidence type="ECO:0000256" key="3">
    <source>
        <dbReference type="ARBA" id="ARBA00022723"/>
    </source>
</evidence>
<dbReference type="InterPro" id="IPR023214">
    <property type="entry name" value="HAD_sf"/>
</dbReference>
<reference evidence="6 7" key="1">
    <citation type="submission" date="2023-01" db="EMBL/GenBank/DDBJ databases">
        <title>Minimal conservation of predation-associated metabolite biosynthetic gene clusters underscores biosynthetic potential of Myxococcota including descriptions for ten novel species: Archangium lansinium sp. nov., Myxococcus landrumus sp. nov., Nannocystis bai.</title>
        <authorList>
            <person name="Ahearne A."/>
            <person name="Stevens C."/>
            <person name="Dowd S."/>
        </authorList>
    </citation>
    <scope>NUCLEOTIDE SEQUENCE [LARGE SCALE GENOMIC DNA]</scope>
    <source>
        <strain evidence="6 7">WIWO2</strain>
    </source>
</reference>
<evidence type="ECO:0000313" key="7">
    <source>
        <dbReference type="Proteomes" id="UP001217485"/>
    </source>
</evidence>
<evidence type="ECO:0000256" key="5">
    <source>
        <dbReference type="ARBA" id="ARBA00023277"/>
    </source>
</evidence>
<dbReference type="InterPro" id="IPR023198">
    <property type="entry name" value="PGP-like_dom2"/>
</dbReference>
<dbReference type="SUPFAM" id="SSF56784">
    <property type="entry name" value="HAD-like"/>
    <property type="match status" value="1"/>
</dbReference>
<evidence type="ECO:0000313" key="6">
    <source>
        <dbReference type="EMBL" id="MDC0679590.1"/>
    </source>
</evidence>
<keyword evidence="3" id="KW-0479">Metal-binding</keyword>
<dbReference type="Gene3D" id="3.40.50.1000">
    <property type="entry name" value="HAD superfamily/HAD-like"/>
    <property type="match status" value="1"/>
</dbReference>
<evidence type="ECO:0000256" key="2">
    <source>
        <dbReference type="ARBA" id="ARBA00006171"/>
    </source>
</evidence>
<dbReference type="SFLD" id="SFLDG01129">
    <property type="entry name" value="C1.5:_HAD__Beta-PGM__Phosphata"/>
    <property type="match status" value="1"/>
</dbReference>
<keyword evidence="5" id="KW-0119">Carbohydrate metabolism</keyword>
<protein>
    <submittedName>
        <fullName evidence="6">HAD-IA family hydrolase</fullName>
    </submittedName>
</protein>
<dbReference type="Gene3D" id="1.10.150.240">
    <property type="entry name" value="Putative phosphatase, domain 2"/>
    <property type="match status" value="1"/>
</dbReference>
<dbReference type="SFLD" id="SFLDS00003">
    <property type="entry name" value="Haloacid_Dehalogenase"/>
    <property type="match status" value="1"/>
</dbReference>
<keyword evidence="7" id="KW-1185">Reference proteome</keyword>
<proteinExistence type="inferred from homology"/>
<accession>A0ABT5BZJ9</accession>
<dbReference type="NCBIfam" id="TIGR01509">
    <property type="entry name" value="HAD-SF-IA-v3"/>
    <property type="match status" value="1"/>
</dbReference>
<dbReference type="InterPro" id="IPR036412">
    <property type="entry name" value="HAD-like_sf"/>
</dbReference>
<evidence type="ECO:0000256" key="4">
    <source>
        <dbReference type="ARBA" id="ARBA00022842"/>
    </source>
</evidence>
<dbReference type="Pfam" id="PF00702">
    <property type="entry name" value="Hydrolase"/>
    <property type="match status" value="1"/>
</dbReference>
<keyword evidence="6" id="KW-0378">Hydrolase</keyword>
<dbReference type="RefSeq" id="WP_272096585.1">
    <property type="nucleotide sequence ID" value="NZ_JAQNDK010000002.1"/>
</dbReference>
<dbReference type="InterPro" id="IPR051600">
    <property type="entry name" value="Beta-PGM-like"/>
</dbReference>
<dbReference type="GO" id="GO:0016787">
    <property type="term" value="F:hydrolase activity"/>
    <property type="evidence" value="ECO:0007669"/>
    <property type="project" value="UniProtKB-KW"/>
</dbReference>
<evidence type="ECO:0000256" key="1">
    <source>
        <dbReference type="ARBA" id="ARBA00001946"/>
    </source>
</evidence>
<dbReference type="PANTHER" id="PTHR46193:SF18">
    <property type="entry name" value="HEXITOL PHOSPHATASE B"/>
    <property type="match status" value="1"/>
</dbReference>
<comment type="caution">
    <text evidence="6">The sequence shown here is derived from an EMBL/GenBank/DDBJ whole genome shotgun (WGS) entry which is preliminary data.</text>
</comment>
<dbReference type="PANTHER" id="PTHR46193">
    <property type="entry name" value="6-PHOSPHOGLUCONATE PHOSPHATASE"/>
    <property type="match status" value="1"/>
</dbReference>
<dbReference type="EMBL" id="JAQNDK010000002">
    <property type="protein sequence ID" value="MDC0679590.1"/>
    <property type="molecule type" value="Genomic_DNA"/>
</dbReference>
<gene>
    <name evidence="6" type="ORF">POL72_17730</name>
</gene>
<sequence>MRPLGGVLFDVDGVVVDSPHERAWQEALEALMATEWRAIAPETRYAPERFTTAVYQSEVAGKARESGARAALDYFGVPDAAERAGVYAERKQEVLLRKIAAGKFVVFSDATRLILELKARGVLLAAASSSRNASELLRRIRVDAFVEHQNPRRAPVALGATLLDLFDADLCGAAVARGKPAPDLFLAAARALGVPPPRCLVIEDAPSGVQAAKAAGMTSIGVARLADEALLAAAGADRVVTTLDQLDPDALVEGQIAARAA</sequence>
<dbReference type="InterPro" id="IPR006439">
    <property type="entry name" value="HAD-SF_hydro_IA"/>
</dbReference>